<organism evidence="2">
    <name type="scientific">viral metagenome</name>
    <dbReference type="NCBI Taxonomy" id="1070528"/>
    <lineage>
        <taxon>unclassified sequences</taxon>
        <taxon>metagenomes</taxon>
        <taxon>organismal metagenomes</taxon>
    </lineage>
</organism>
<evidence type="ECO:0000313" key="1">
    <source>
        <dbReference type="EMBL" id="QJA59458.1"/>
    </source>
</evidence>
<accession>A0A6M3KCZ8</accession>
<sequence>MASGNTTTSSLADSLDDIRSSARIVREYEGSMSQLVEKQTLGEGIGLSWSELTYAALTAQRINETTTLDNPQEVSDTLVSITPTVTGIHTFITDRVAARINKKGYSKIGSLAQNAIQRLKDEDGLVVLDSGATTASPGAGATLTSGHIAAAKVNISSNATEKGNPPYRCVLHGFQIKDLYDELVAGIGTSVVMEGPTARVFSTGFTLPIAGVEVYEDGNITIDSSADAIGGVFTGDAIILVQGRAPRVVAVRKEDVGGGGTAIYHYDEYAYGLRNSTTWLYEIKSDATAPTS</sequence>
<dbReference type="EMBL" id="MT141370">
    <property type="protein sequence ID" value="QJA59458.1"/>
    <property type="molecule type" value="Genomic_DNA"/>
</dbReference>
<gene>
    <name evidence="2" type="ORF">MM415A00834_0008</name>
    <name evidence="1" type="ORF">MM415B01291_0008</name>
</gene>
<protein>
    <submittedName>
        <fullName evidence="2">Putative capsid protein</fullName>
    </submittedName>
</protein>
<dbReference type="EMBL" id="MT142393">
    <property type="protein sequence ID" value="QJA79750.1"/>
    <property type="molecule type" value="Genomic_DNA"/>
</dbReference>
<proteinExistence type="predicted"/>
<reference evidence="2" key="1">
    <citation type="submission" date="2020-03" db="EMBL/GenBank/DDBJ databases">
        <title>The deep terrestrial virosphere.</title>
        <authorList>
            <person name="Holmfeldt K."/>
            <person name="Nilsson E."/>
            <person name="Simone D."/>
            <person name="Lopez-Fernandez M."/>
            <person name="Wu X."/>
            <person name="de Brujin I."/>
            <person name="Lundin D."/>
            <person name="Andersson A."/>
            <person name="Bertilsson S."/>
            <person name="Dopson M."/>
        </authorList>
    </citation>
    <scope>NUCLEOTIDE SEQUENCE</scope>
    <source>
        <strain evidence="2">MM415A00834</strain>
        <strain evidence="1">MM415B01291</strain>
    </source>
</reference>
<evidence type="ECO:0000313" key="2">
    <source>
        <dbReference type="EMBL" id="QJA79750.1"/>
    </source>
</evidence>
<dbReference type="AlphaFoldDB" id="A0A6M3KCZ8"/>
<name>A0A6M3KCZ8_9ZZZZ</name>